<evidence type="ECO:0000256" key="4">
    <source>
        <dbReference type="ARBA" id="ARBA00022692"/>
    </source>
</evidence>
<protein>
    <submittedName>
        <fullName evidence="9">Binding-protein-dependent transport systems inner membrane component</fullName>
    </submittedName>
</protein>
<feature type="transmembrane region" description="Helical" evidence="7">
    <location>
        <begin position="88"/>
        <end position="108"/>
    </location>
</feature>
<reference evidence="10" key="1">
    <citation type="journal article" date="2010" name="Stand. Genomic Sci.">
        <title>Complete genome sequence of 'Thermobaculum terrenum' type strain (YNP1).</title>
        <authorList>
            <person name="Kiss H."/>
            <person name="Cleland D."/>
            <person name="Lapidus A."/>
            <person name="Lucas S."/>
            <person name="Glavina Del Rio T."/>
            <person name="Nolan M."/>
            <person name="Tice H."/>
            <person name="Han C."/>
            <person name="Goodwin L."/>
            <person name="Pitluck S."/>
            <person name="Liolios K."/>
            <person name="Ivanova N."/>
            <person name="Mavromatis K."/>
            <person name="Ovchinnikova G."/>
            <person name="Pati A."/>
            <person name="Chen A."/>
            <person name="Palaniappan K."/>
            <person name="Land M."/>
            <person name="Hauser L."/>
            <person name="Chang Y."/>
            <person name="Jeffries C."/>
            <person name="Lu M."/>
            <person name="Brettin T."/>
            <person name="Detter J."/>
            <person name="Goker M."/>
            <person name="Tindall B."/>
            <person name="Beck B."/>
            <person name="McDermott T."/>
            <person name="Woyke T."/>
            <person name="Bristow J."/>
            <person name="Eisen J."/>
            <person name="Markowitz V."/>
            <person name="Hugenholtz P."/>
            <person name="Kyrpides N."/>
            <person name="Klenk H."/>
            <person name="Cheng J."/>
        </authorList>
    </citation>
    <scope>NUCLEOTIDE SEQUENCE [LARGE SCALE GENOMIC DNA]</scope>
    <source>
        <strain evidence="10">ATCC BAA-798 / YNP1</strain>
    </source>
</reference>
<sequence>MGLRAFVTSVGGAWEQARRKIPLLVSSAILAAGALFILVPFFWMVSTALKPASQTYIFPPVWIPRPPRFQNFREVLDLVPFLTYARNTFIIVASVLVGTLLSCSFSAYGFARLRAPGRDLIFLGLLATMMLPSTVTLVPTYLGFNKLGWINTFKPLIVPAFFGNAYFVFLLRQFYRTIPKDLEDAAKIDGASYYRIWWNIMLPLTTPALATVALFTFVWTYNDFFGPLIYLTDDTKWTIAVALSQFQGSPRIGPQMHLLMAATTLAIVPPVALFLLAQRYFVQGIVMTGIKG</sequence>
<dbReference type="PANTHER" id="PTHR43744:SF12">
    <property type="entry name" value="ABC TRANSPORTER PERMEASE PROTEIN MG189-RELATED"/>
    <property type="match status" value="1"/>
</dbReference>
<dbReference type="STRING" id="525904.Tter_2512"/>
<dbReference type="Proteomes" id="UP000000323">
    <property type="component" value="Chromosome 2"/>
</dbReference>
<dbReference type="Pfam" id="PF00528">
    <property type="entry name" value="BPD_transp_1"/>
    <property type="match status" value="1"/>
</dbReference>
<evidence type="ECO:0000256" key="3">
    <source>
        <dbReference type="ARBA" id="ARBA00022475"/>
    </source>
</evidence>
<dbReference type="OrthoDB" id="9794684at2"/>
<dbReference type="KEGG" id="ttr:Tter_2512"/>
<evidence type="ECO:0000313" key="9">
    <source>
        <dbReference type="EMBL" id="ACZ43401.1"/>
    </source>
</evidence>
<name>D1CI30_THET1</name>
<dbReference type="InterPro" id="IPR000515">
    <property type="entry name" value="MetI-like"/>
</dbReference>
<evidence type="ECO:0000259" key="8">
    <source>
        <dbReference type="PROSITE" id="PS50928"/>
    </source>
</evidence>
<proteinExistence type="inferred from homology"/>
<feature type="domain" description="ABC transmembrane type-1" evidence="8">
    <location>
        <begin position="85"/>
        <end position="277"/>
    </location>
</feature>
<evidence type="ECO:0000256" key="1">
    <source>
        <dbReference type="ARBA" id="ARBA00004651"/>
    </source>
</evidence>
<evidence type="ECO:0000256" key="5">
    <source>
        <dbReference type="ARBA" id="ARBA00022989"/>
    </source>
</evidence>
<dbReference type="InterPro" id="IPR035906">
    <property type="entry name" value="MetI-like_sf"/>
</dbReference>
<feature type="transmembrane region" description="Helical" evidence="7">
    <location>
        <begin position="120"/>
        <end position="144"/>
    </location>
</feature>
<keyword evidence="6 7" id="KW-0472">Membrane</keyword>
<evidence type="ECO:0000256" key="2">
    <source>
        <dbReference type="ARBA" id="ARBA00022448"/>
    </source>
</evidence>
<keyword evidence="4 7" id="KW-0812">Transmembrane</keyword>
<evidence type="ECO:0000313" key="10">
    <source>
        <dbReference type="Proteomes" id="UP000000323"/>
    </source>
</evidence>
<keyword evidence="5 7" id="KW-1133">Transmembrane helix</keyword>
<keyword evidence="3" id="KW-1003">Cell membrane</keyword>
<dbReference type="CDD" id="cd06261">
    <property type="entry name" value="TM_PBP2"/>
    <property type="match status" value="1"/>
</dbReference>
<accession>D1CI30</accession>
<feature type="transmembrane region" description="Helical" evidence="7">
    <location>
        <begin position="196"/>
        <end position="221"/>
    </location>
</feature>
<evidence type="ECO:0000256" key="6">
    <source>
        <dbReference type="ARBA" id="ARBA00023136"/>
    </source>
</evidence>
<comment type="subcellular location">
    <subcellularLocation>
        <location evidence="1 7">Cell membrane</location>
        <topology evidence="1 7">Multi-pass membrane protein</topology>
    </subcellularLocation>
</comment>
<feature type="transmembrane region" description="Helical" evidence="7">
    <location>
        <begin position="256"/>
        <end position="277"/>
    </location>
</feature>
<dbReference type="Gene3D" id="1.10.3720.10">
    <property type="entry name" value="MetI-like"/>
    <property type="match status" value="1"/>
</dbReference>
<keyword evidence="10" id="KW-1185">Reference proteome</keyword>
<feature type="transmembrane region" description="Helical" evidence="7">
    <location>
        <begin position="156"/>
        <end position="175"/>
    </location>
</feature>
<evidence type="ECO:0000256" key="7">
    <source>
        <dbReference type="RuleBase" id="RU363032"/>
    </source>
</evidence>
<keyword evidence="2 7" id="KW-0813">Transport</keyword>
<dbReference type="PROSITE" id="PS50928">
    <property type="entry name" value="ABC_TM1"/>
    <property type="match status" value="1"/>
</dbReference>
<dbReference type="PANTHER" id="PTHR43744">
    <property type="entry name" value="ABC TRANSPORTER PERMEASE PROTEIN MG189-RELATED-RELATED"/>
    <property type="match status" value="1"/>
</dbReference>
<gene>
    <name evidence="9" type="ordered locus">Tter_2512</name>
</gene>
<organism evidence="9 10">
    <name type="scientific">Thermobaculum terrenum (strain ATCC BAA-798 / CCMEE 7001 / YNP1)</name>
    <dbReference type="NCBI Taxonomy" id="525904"/>
    <lineage>
        <taxon>Bacteria</taxon>
        <taxon>Bacillati</taxon>
        <taxon>Chloroflexota</taxon>
        <taxon>Chloroflexia</taxon>
        <taxon>Candidatus Thermobaculales</taxon>
        <taxon>Candidatus Thermobaculaceae</taxon>
        <taxon>Thermobaculum</taxon>
    </lineage>
</organism>
<dbReference type="EMBL" id="CP001826">
    <property type="protein sequence ID" value="ACZ43401.1"/>
    <property type="molecule type" value="Genomic_DNA"/>
</dbReference>
<dbReference type="AlphaFoldDB" id="D1CI30"/>
<dbReference type="GO" id="GO:0055085">
    <property type="term" value="P:transmembrane transport"/>
    <property type="evidence" value="ECO:0007669"/>
    <property type="project" value="InterPro"/>
</dbReference>
<dbReference type="eggNOG" id="COG0395">
    <property type="taxonomic scope" value="Bacteria"/>
</dbReference>
<dbReference type="HOGENOM" id="CLU_016047_1_1_0"/>
<dbReference type="SUPFAM" id="SSF161098">
    <property type="entry name" value="MetI-like"/>
    <property type="match status" value="1"/>
</dbReference>
<dbReference type="GO" id="GO:0005886">
    <property type="term" value="C:plasma membrane"/>
    <property type="evidence" value="ECO:0007669"/>
    <property type="project" value="UniProtKB-SubCell"/>
</dbReference>
<feature type="transmembrane region" description="Helical" evidence="7">
    <location>
        <begin position="21"/>
        <end position="43"/>
    </location>
</feature>
<comment type="similarity">
    <text evidence="7">Belongs to the binding-protein-dependent transport system permease family.</text>
</comment>